<sequence length="366" mass="40978">MLSTEFIDLLKILIRHPCVVGAEHSFFRVIQRELEERGAKVTWYDGLLVAQGSKPNSAMFSAHIDRHGLICTGPNEFQYAAFVTGNRTDLLNNAVSEELMNKITERFESEPVFAYEPWSGAYLGNGVINNASICEFRNNLIFEIDGLSGIVAGTPIAFKDKLSIADGRLEGQLDNVISAAVLIHLFSLGFEGTAFFTAAEEAGKSWRYLLEWFRRFGGSTNRLFVIDTSPFPDIEAANEQLLVLREKDSNASFNEESTRRIEELCRENDFSYVYKDRYIENTNKHLVSIGKQARSLGSTELGRIVAASHGLVDGTTIQIPTTDYHTMEESASWQSVDTLIRLLMIVAKEPQYGPQETVPRLTTDIS</sequence>
<dbReference type="Proteomes" id="UP001597297">
    <property type="component" value="Unassembled WGS sequence"/>
</dbReference>
<dbReference type="Gene3D" id="3.40.630.10">
    <property type="entry name" value="Zn peptidases"/>
    <property type="match status" value="1"/>
</dbReference>
<accession>A0ABW5DY95</accession>
<dbReference type="RefSeq" id="WP_377094930.1">
    <property type="nucleotide sequence ID" value="NZ_JBHSJM010000001.1"/>
</dbReference>
<dbReference type="SUPFAM" id="SSF53187">
    <property type="entry name" value="Zn-dependent exopeptidases"/>
    <property type="match status" value="1"/>
</dbReference>
<reference evidence="2" key="1">
    <citation type="journal article" date="2019" name="Int. J. Syst. Evol. Microbiol.">
        <title>The Global Catalogue of Microorganisms (GCM) 10K type strain sequencing project: providing services to taxonomists for standard genome sequencing and annotation.</title>
        <authorList>
            <consortium name="The Broad Institute Genomics Platform"/>
            <consortium name="The Broad Institute Genome Sequencing Center for Infectious Disease"/>
            <person name="Wu L."/>
            <person name="Ma J."/>
        </authorList>
    </citation>
    <scope>NUCLEOTIDE SEQUENCE [LARGE SCALE GENOMIC DNA]</scope>
    <source>
        <strain evidence="2">JCM 16545</strain>
    </source>
</reference>
<gene>
    <name evidence="1" type="ORF">ACFSQZ_01770</name>
</gene>
<organism evidence="1 2">
    <name type="scientific">Rubritalea spongiae</name>
    <dbReference type="NCBI Taxonomy" id="430797"/>
    <lineage>
        <taxon>Bacteria</taxon>
        <taxon>Pseudomonadati</taxon>
        <taxon>Verrucomicrobiota</taxon>
        <taxon>Verrucomicrobiia</taxon>
        <taxon>Verrucomicrobiales</taxon>
        <taxon>Rubritaleaceae</taxon>
        <taxon>Rubritalea</taxon>
    </lineage>
</organism>
<dbReference type="PANTHER" id="PTHR32481:SF0">
    <property type="entry name" value="AMINOPEPTIDASE YPDE-RELATED"/>
    <property type="match status" value="1"/>
</dbReference>
<evidence type="ECO:0000313" key="1">
    <source>
        <dbReference type="EMBL" id="MFD2275183.1"/>
    </source>
</evidence>
<dbReference type="PANTHER" id="PTHR32481">
    <property type="entry name" value="AMINOPEPTIDASE"/>
    <property type="match status" value="1"/>
</dbReference>
<comment type="caution">
    <text evidence="1">The sequence shown here is derived from an EMBL/GenBank/DDBJ whole genome shotgun (WGS) entry which is preliminary data.</text>
</comment>
<dbReference type="InterPro" id="IPR051464">
    <property type="entry name" value="Peptidase_M42_aminopept"/>
</dbReference>
<name>A0ABW5DY95_9BACT</name>
<evidence type="ECO:0000313" key="2">
    <source>
        <dbReference type="Proteomes" id="UP001597297"/>
    </source>
</evidence>
<proteinExistence type="predicted"/>
<dbReference type="EMBL" id="JBHUJC010000003">
    <property type="protein sequence ID" value="MFD2275183.1"/>
    <property type="molecule type" value="Genomic_DNA"/>
</dbReference>
<keyword evidence="2" id="KW-1185">Reference proteome</keyword>
<protein>
    <submittedName>
        <fullName evidence="1">Peptidase M42</fullName>
    </submittedName>
</protein>